<comment type="pathway">
    <text evidence="1">Protein modification; protein ubiquitination.</text>
</comment>
<sequence>MASITRETSLLSLPTELLQAILSLLEPFDLAACAKTCRELASSSYDDIIWGPIVNACAGERVIAPAPLQSFRSLYVSLFPYWFLTQHRIWFADTAPSGKLLVARYIPTMGCITAYQVVAVTARSSSDFSFWEKDREVIIQNFHPTYNVDTNQPVLKLDADTSVDQATAQTLRYDREVPMEIATNSGLHSSFMLCRALLDGAIYEGAAVWPSTIFPATSRARNTSHDGFRSVGHRPSNRHEISSNNFRIRKWAEYGTSSSSSSSFSGTGSRISAALGIGLPWFMNDNSSSNSSTSRDAMLRPRIPEHIASYSSLPVESYTASAEKPWQGIWCGDYNGHGCEFLLITQPSQEDAKPLPAGMDFMMSQVYGGEHTEEERTNGTPPPDITNTTTTDDETEVENAASSSSRRVQNLDQGPTGRLEAIKLTGDTNIPLGKYSFIAPDIGNEGLIRVADEHPFQGSRVVRSAGHIAERGFSDDRYTPSQLILISHNRLAQYWQSFRHISYYERVNLDSLLPLSLDEANS</sequence>
<feature type="domain" description="F-box" evidence="4">
    <location>
        <begin position="7"/>
        <end position="53"/>
    </location>
</feature>
<reference evidence="5 6" key="1">
    <citation type="journal article" date="2012" name="PLoS Pathog.">
        <title>Diverse lifestyles and strategies of plant pathogenesis encoded in the genomes of eighteen Dothideomycetes fungi.</title>
        <authorList>
            <person name="Ohm R.A."/>
            <person name="Feau N."/>
            <person name="Henrissat B."/>
            <person name="Schoch C.L."/>
            <person name="Horwitz B.A."/>
            <person name="Barry K.W."/>
            <person name="Condon B.J."/>
            <person name="Copeland A.C."/>
            <person name="Dhillon B."/>
            <person name="Glaser F."/>
            <person name="Hesse C.N."/>
            <person name="Kosti I."/>
            <person name="LaButti K."/>
            <person name="Lindquist E.A."/>
            <person name="Lucas S."/>
            <person name="Salamov A.A."/>
            <person name="Bradshaw R.E."/>
            <person name="Ciuffetti L."/>
            <person name="Hamelin R.C."/>
            <person name="Kema G.H.J."/>
            <person name="Lawrence C."/>
            <person name="Scott J.A."/>
            <person name="Spatafora J.W."/>
            <person name="Turgeon B.G."/>
            <person name="de Wit P.J.G.M."/>
            <person name="Zhong S."/>
            <person name="Goodwin S.B."/>
            <person name="Grigoriev I.V."/>
        </authorList>
    </citation>
    <scope>NUCLEOTIDE SEQUENCE [LARGE SCALE GENOMIC DNA]</scope>
    <source>
        <strain evidence="5 6">SO2202</strain>
    </source>
</reference>
<evidence type="ECO:0000256" key="1">
    <source>
        <dbReference type="ARBA" id="ARBA00004906"/>
    </source>
</evidence>
<dbReference type="STRING" id="692275.N1QH84"/>
<dbReference type="eggNOG" id="ENOG502S1WE">
    <property type="taxonomic scope" value="Eukaryota"/>
</dbReference>
<dbReference type="PROSITE" id="PS50181">
    <property type="entry name" value="FBOX"/>
    <property type="match status" value="1"/>
</dbReference>
<dbReference type="SMART" id="SM00256">
    <property type="entry name" value="FBOX"/>
    <property type="match status" value="1"/>
</dbReference>
<keyword evidence="6" id="KW-1185">Reference proteome</keyword>
<dbReference type="OMA" id="HPCWFIP"/>
<dbReference type="AlphaFoldDB" id="N1QH84"/>
<dbReference type="GO" id="GO:0016567">
    <property type="term" value="P:protein ubiquitination"/>
    <property type="evidence" value="ECO:0007669"/>
    <property type="project" value="UniProtKB-UniPathway"/>
</dbReference>
<dbReference type="PANTHER" id="PTHR10706">
    <property type="entry name" value="F-BOX FAMILY PROTEIN"/>
    <property type="match status" value="1"/>
</dbReference>
<dbReference type="HOGENOM" id="CLU_020076_1_0_1"/>
<proteinExistence type="predicted"/>
<dbReference type="SUPFAM" id="SSF81383">
    <property type="entry name" value="F-box domain"/>
    <property type="match status" value="1"/>
</dbReference>
<gene>
    <name evidence="5" type="ORF">SEPMUDRAFT_152737</name>
</gene>
<dbReference type="Pfam" id="PF12014">
    <property type="entry name" value="Cyclin_D1_bind"/>
    <property type="match status" value="1"/>
</dbReference>
<feature type="compositionally biased region" description="Polar residues" evidence="3">
    <location>
        <begin position="400"/>
        <end position="412"/>
    </location>
</feature>
<name>N1QH84_SPHMS</name>
<organism evidence="5 6">
    <name type="scientific">Sphaerulina musiva (strain SO2202)</name>
    <name type="common">Poplar stem canker fungus</name>
    <name type="synonym">Septoria musiva</name>
    <dbReference type="NCBI Taxonomy" id="692275"/>
    <lineage>
        <taxon>Eukaryota</taxon>
        <taxon>Fungi</taxon>
        <taxon>Dikarya</taxon>
        <taxon>Ascomycota</taxon>
        <taxon>Pezizomycotina</taxon>
        <taxon>Dothideomycetes</taxon>
        <taxon>Dothideomycetidae</taxon>
        <taxon>Mycosphaerellales</taxon>
        <taxon>Mycosphaerellaceae</taxon>
        <taxon>Sphaerulina</taxon>
    </lineage>
</organism>
<dbReference type="Gene3D" id="1.20.1280.50">
    <property type="match status" value="1"/>
</dbReference>
<dbReference type="PANTHER" id="PTHR10706:SF130">
    <property type="entry name" value="F-BOX ONLY PROTEIN 31"/>
    <property type="match status" value="1"/>
</dbReference>
<dbReference type="EMBL" id="KB456260">
    <property type="protein sequence ID" value="EMF16545.1"/>
    <property type="molecule type" value="Genomic_DNA"/>
</dbReference>
<dbReference type="Proteomes" id="UP000016931">
    <property type="component" value="Unassembled WGS sequence"/>
</dbReference>
<evidence type="ECO:0000259" key="4">
    <source>
        <dbReference type="PROSITE" id="PS50181"/>
    </source>
</evidence>
<dbReference type="RefSeq" id="XP_016764666.1">
    <property type="nucleotide sequence ID" value="XM_016907481.1"/>
</dbReference>
<evidence type="ECO:0000313" key="5">
    <source>
        <dbReference type="EMBL" id="EMF16545.1"/>
    </source>
</evidence>
<dbReference type="InterPro" id="IPR045048">
    <property type="entry name" value="FBXO31/39"/>
</dbReference>
<feature type="region of interest" description="Disordered" evidence="3">
    <location>
        <begin position="370"/>
        <end position="412"/>
    </location>
</feature>
<dbReference type="Pfam" id="PF12937">
    <property type="entry name" value="F-box-like"/>
    <property type="match status" value="1"/>
</dbReference>
<keyword evidence="2" id="KW-0833">Ubl conjugation pathway</keyword>
<dbReference type="GeneID" id="27904618"/>
<dbReference type="InterPro" id="IPR036047">
    <property type="entry name" value="F-box-like_dom_sf"/>
</dbReference>
<evidence type="ECO:0000313" key="6">
    <source>
        <dbReference type="Proteomes" id="UP000016931"/>
    </source>
</evidence>
<dbReference type="UniPathway" id="UPA00143"/>
<accession>N1QH84</accession>
<dbReference type="InterPro" id="IPR001810">
    <property type="entry name" value="F-box_dom"/>
</dbReference>
<evidence type="ECO:0000256" key="3">
    <source>
        <dbReference type="SAM" id="MobiDB-lite"/>
    </source>
</evidence>
<protein>
    <recommendedName>
        <fullName evidence="4">F-box domain-containing protein</fullName>
    </recommendedName>
</protein>
<evidence type="ECO:0000256" key="2">
    <source>
        <dbReference type="ARBA" id="ARBA00022786"/>
    </source>
</evidence>